<dbReference type="GO" id="GO:0020037">
    <property type="term" value="F:heme binding"/>
    <property type="evidence" value="ECO:0007669"/>
    <property type="project" value="TreeGrafter"/>
</dbReference>
<dbReference type="OrthoDB" id="8589936at2"/>
<evidence type="ECO:0000256" key="12">
    <source>
        <dbReference type="ARBA" id="ARBA00037975"/>
    </source>
</evidence>
<evidence type="ECO:0000256" key="7">
    <source>
        <dbReference type="ARBA" id="ARBA00022723"/>
    </source>
</evidence>
<evidence type="ECO:0000256" key="10">
    <source>
        <dbReference type="ARBA" id="ARBA00023004"/>
    </source>
</evidence>
<comment type="subcellular location">
    <subcellularLocation>
        <location evidence="2">Cell membrane</location>
        <topology evidence="2">Multi-pass membrane protein</topology>
    </subcellularLocation>
</comment>
<dbReference type="RefSeq" id="WP_096363871.1">
    <property type="nucleotide sequence ID" value="NZ_AP018052.1"/>
</dbReference>
<dbReference type="GO" id="GO:0022904">
    <property type="term" value="P:respiratory electron transport chain"/>
    <property type="evidence" value="ECO:0007669"/>
    <property type="project" value="InterPro"/>
</dbReference>
<evidence type="ECO:0000313" key="16">
    <source>
        <dbReference type="Proteomes" id="UP000218765"/>
    </source>
</evidence>
<keyword evidence="10" id="KW-0408">Iron</keyword>
<keyword evidence="16" id="KW-1185">Reference proteome</keyword>
<keyword evidence="5" id="KW-0349">Heme</keyword>
<dbReference type="InterPro" id="IPR011577">
    <property type="entry name" value="Cyt_b561_bac/Ni-Hgenase"/>
</dbReference>
<evidence type="ECO:0000256" key="6">
    <source>
        <dbReference type="ARBA" id="ARBA00022692"/>
    </source>
</evidence>
<protein>
    <submittedName>
        <fullName evidence="15">Cytochrome b561</fullName>
    </submittedName>
</protein>
<evidence type="ECO:0000256" key="11">
    <source>
        <dbReference type="ARBA" id="ARBA00023136"/>
    </source>
</evidence>
<evidence type="ECO:0000256" key="9">
    <source>
        <dbReference type="ARBA" id="ARBA00022989"/>
    </source>
</evidence>
<dbReference type="PANTHER" id="PTHR30529">
    <property type="entry name" value="CYTOCHROME B561"/>
    <property type="match status" value="1"/>
</dbReference>
<sequence length="173" mass="19356">MNKDSETRYGTVTRLFHWGMAFLIGWQLLKVFDRIDDGEHWVGQTLVPWHVSIGSLLLLLVLLRIGWAMNQKHNRPAQDPAVAFLVKAGHGLLYAAMLLMPVTGILTMLGNGYGWKVFGIQLAAKGDEIPWMASLGSLHSPIAWTLLVLIVGHIGMALLHHFARKDDVLQRML</sequence>
<evidence type="ECO:0000256" key="13">
    <source>
        <dbReference type="SAM" id="Phobius"/>
    </source>
</evidence>
<dbReference type="GO" id="GO:0005886">
    <property type="term" value="C:plasma membrane"/>
    <property type="evidence" value="ECO:0007669"/>
    <property type="project" value="UniProtKB-SubCell"/>
</dbReference>
<keyword evidence="4" id="KW-1003">Cell membrane</keyword>
<evidence type="ECO:0000256" key="5">
    <source>
        <dbReference type="ARBA" id="ARBA00022617"/>
    </source>
</evidence>
<dbReference type="Pfam" id="PF01292">
    <property type="entry name" value="Ni_hydr_CYTB"/>
    <property type="match status" value="1"/>
</dbReference>
<organism evidence="15 16">
    <name type="scientific">Thiohalobacter thiocyanaticus</name>
    <dbReference type="NCBI Taxonomy" id="585455"/>
    <lineage>
        <taxon>Bacteria</taxon>
        <taxon>Pseudomonadati</taxon>
        <taxon>Pseudomonadota</taxon>
        <taxon>Gammaproteobacteria</taxon>
        <taxon>Thiohalobacterales</taxon>
        <taxon>Thiohalobacteraceae</taxon>
        <taxon>Thiohalobacter</taxon>
    </lineage>
</organism>
<name>A0A1Z4VLX5_9GAMM</name>
<proteinExistence type="inferred from homology"/>
<evidence type="ECO:0000313" key="15">
    <source>
        <dbReference type="EMBL" id="BAZ92616.1"/>
    </source>
</evidence>
<dbReference type="KEGG" id="ttc:FOKN1_0212"/>
<gene>
    <name evidence="15" type="ORF">FOKN1_0212</name>
</gene>
<dbReference type="SUPFAM" id="SSF81342">
    <property type="entry name" value="Transmembrane di-heme cytochromes"/>
    <property type="match status" value="1"/>
</dbReference>
<dbReference type="EMBL" id="AP018052">
    <property type="protein sequence ID" value="BAZ92616.1"/>
    <property type="molecule type" value="Genomic_DNA"/>
</dbReference>
<accession>A0A1Z4VLX5</accession>
<reference evidence="15 16" key="1">
    <citation type="submission" date="2017-05" db="EMBL/GenBank/DDBJ databases">
        <title>Thiocyanate degradation by Thiohalobacter thiocyanaticus FOKN1.</title>
        <authorList>
            <person name="Oshiki M."/>
            <person name="Fukushima T."/>
            <person name="Kawano S."/>
            <person name="Nakagawa J."/>
        </authorList>
    </citation>
    <scope>NUCLEOTIDE SEQUENCE [LARGE SCALE GENOMIC DNA]</scope>
    <source>
        <strain evidence="15 16">FOKN1</strain>
    </source>
</reference>
<dbReference type="AlphaFoldDB" id="A0A1Z4VLX5"/>
<evidence type="ECO:0000256" key="1">
    <source>
        <dbReference type="ARBA" id="ARBA00001970"/>
    </source>
</evidence>
<evidence type="ECO:0000256" key="3">
    <source>
        <dbReference type="ARBA" id="ARBA00022448"/>
    </source>
</evidence>
<feature type="transmembrane region" description="Helical" evidence="13">
    <location>
        <begin position="12"/>
        <end position="29"/>
    </location>
</feature>
<dbReference type="Proteomes" id="UP000218765">
    <property type="component" value="Chromosome"/>
</dbReference>
<feature type="transmembrane region" description="Helical" evidence="13">
    <location>
        <begin position="49"/>
        <end position="70"/>
    </location>
</feature>
<keyword evidence="7" id="KW-0479">Metal-binding</keyword>
<keyword evidence="11 13" id="KW-0472">Membrane</keyword>
<feature type="transmembrane region" description="Helical" evidence="13">
    <location>
        <begin position="142"/>
        <end position="163"/>
    </location>
</feature>
<keyword evidence="9 13" id="KW-1133">Transmembrane helix</keyword>
<dbReference type="InterPro" id="IPR052168">
    <property type="entry name" value="Cytochrome_b561_oxidase"/>
</dbReference>
<feature type="transmembrane region" description="Helical" evidence="13">
    <location>
        <begin position="91"/>
        <end position="109"/>
    </location>
</feature>
<keyword evidence="3" id="KW-0813">Transport</keyword>
<keyword evidence="8" id="KW-0249">Electron transport</keyword>
<comment type="similarity">
    <text evidence="12">Belongs to the cytochrome b561 family.</text>
</comment>
<dbReference type="GO" id="GO:0046872">
    <property type="term" value="F:metal ion binding"/>
    <property type="evidence" value="ECO:0007669"/>
    <property type="project" value="UniProtKB-KW"/>
</dbReference>
<dbReference type="InterPro" id="IPR016174">
    <property type="entry name" value="Di-haem_cyt_TM"/>
</dbReference>
<dbReference type="GO" id="GO:0009055">
    <property type="term" value="F:electron transfer activity"/>
    <property type="evidence" value="ECO:0007669"/>
    <property type="project" value="InterPro"/>
</dbReference>
<evidence type="ECO:0000259" key="14">
    <source>
        <dbReference type="Pfam" id="PF01292"/>
    </source>
</evidence>
<comment type="cofactor">
    <cofactor evidence="1">
        <name>heme b</name>
        <dbReference type="ChEBI" id="CHEBI:60344"/>
    </cofactor>
</comment>
<feature type="domain" description="Cytochrome b561 bacterial/Ni-hydrogenase" evidence="14">
    <location>
        <begin position="8"/>
        <end position="173"/>
    </location>
</feature>
<evidence type="ECO:0000256" key="4">
    <source>
        <dbReference type="ARBA" id="ARBA00022475"/>
    </source>
</evidence>
<evidence type="ECO:0000256" key="8">
    <source>
        <dbReference type="ARBA" id="ARBA00022982"/>
    </source>
</evidence>
<keyword evidence="6 13" id="KW-0812">Transmembrane</keyword>
<dbReference type="PANTHER" id="PTHR30529:SF1">
    <property type="entry name" value="CYTOCHROME B561 HOMOLOG 2"/>
    <property type="match status" value="1"/>
</dbReference>
<evidence type="ECO:0000256" key="2">
    <source>
        <dbReference type="ARBA" id="ARBA00004651"/>
    </source>
</evidence>
<dbReference type="Gene3D" id="1.20.950.20">
    <property type="entry name" value="Transmembrane di-heme cytochromes, Chain C"/>
    <property type="match status" value="1"/>
</dbReference>